<dbReference type="InterPro" id="IPR023795">
    <property type="entry name" value="Serpin_CS"/>
</dbReference>
<keyword evidence="2" id="KW-0646">Protease inhibitor</keyword>
<keyword evidence="8" id="KW-1185">Reference proteome</keyword>
<evidence type="ECO:0000256" key="3">
    <source>
        <dbReference type="ARBA" id="ARBA00022900"/>
    </source>
</evidence>
<evidence type="ECO:0000256" key="4">
    <source>
        <dbReference type="RuleBase" id="RU000411"/>
    </source>
</evidence>
<accession>A0A8K0D868</accession>
<evidence type="ECO:0000256" key="1">
    <source>
        <dbReference type="ARBA" id="ARBA00009500"/>
    </source>
</evidence>
<dbReference type="InterPro" id="IPR036186">
    <property type="entry name" value="Serpin_sf"/>
</dbReference>
<dbReference type="OrthoDB" id="9518664at2759"/>
<dbReference type="InterPro" id="IPR000215">
    <property type="entry name" value="Serpin_fam"/>
</dbReference>
<evidence type="ECO:0000313" key="8">
    <source>
        <dbReference type="Proteomes" id="UP000801492"/>
    </source>
</evidence>
<feature type="chain" id="PRO_5035422431" description="Serpin domain-containing protein" evidence="5">
    <location>
        <begin position="17"/>
        <end position="389"/>
    </location>
</feature>
<evidence type="ECO:0000256" key="2">
    <source>
        <dbReference type="ARBA" id="ARBA00022690"/>
    </source>
</evidence>
<dbReference type="AlphaFoldDB" id="A0A8K0D868"/>
<feature type="domain" description="Serpin" evidence="6">
    <location>
        <begin position="34"/>
        <end position="389"/>
    </location>
</feature>
<keyword evidence="3" id="KW-0722">Serine protease inhibitor</keyword>
<dbReference type="Pfam" id="PF00079">
    <property type="entry name" value="Serpin"/>
    <property type="match status" value="1"/>
</dbReference>
<dbReference type="GO" id="GO:0005615">
    <property type="term" value="C:extracellular space"/>
    <property type="evidence" value="ECO:0007669"/>
    <property type="project" value="InterPro"/>
</dbReference>
<feature type="signal peptide" evidence="5">
    <location>
        <begin position="1"/>
        <end position="16"/>
    </location>
</feature>
<dbReference type="InterPro" id="IPR042185">
    <property type="entry name" value="Serpin_sf_2"/>
</dbReference>
<dbReference type="Gene3D" id="2.30.39.10">
    <property type="entry name" value="Alpha-1-antitrypsin, domain 1"/>
    <property type="match status" value="1"/>
</dbReference>
<dbReference type="PROSITE" id="PS00284">
    <property type="entry name" value="SERPIN"/>
    <property type="match status" value="1"/>
</dbReference>
<dbReference type="PANTHER" id="PTHR11461:SF211">
    <property type="entry name" value="GH10112P-RELATED"/>
    <property type="match status" value="1"/>
</dbReference>
<dbReference type="Proteomes" id="UP000801492">
    <property type="component" value="Unassembled WGS sequence"/>
</dbReference>
<evidence type="ECO:0000256" key="5">
    <source>
        <dbReference type="SAM" id="SignalP"/>
    </source>
</evidence>
<dbReference type="PANTHER" id="PTHR11461">
    <property type="entry name" value="SERINE PROTEASE INHIBITOR, SERPIN"/>
    <property type="match status" value="1"/>
</dbReference>
<dbReference type="GO" id="GO:0004867">
    <property type="term" value="F:serine-type endopeptidase inhibitor activity"/>
    <property type="evidence" value="ECO:0007669"/>
    <property type="project" value="UniProtKB-KW"/>
</dbReference>
<keyword evidence="5" id="KW-0732">Signal</keyword>
<comment type="similarity">
    <text evidence="1 4">Belongs to the serpin family.</text>
</comment>
<proteinExistence type="inferred from homology"/>
<dbReference type="SUPFAM" id="SSF56574">
    <property type="entry name" value="Serpins"/>
    <property type="match status" value="1"/>
</dbReference>
<evidence type="ECO:0000259" key="6">
    <source>
        <dbReference type="SMART" id="SM00093"/>
    </source>
</evidence>
<dbReference type="EMBL" id="VTPC01003020">
    <property type="protein sequence ID" value="KAF2899156.1"/>
    <property type="molecule type" value="Genomic_DNA"/>
</dbReference>
<dbReference type="Gene3D" id="3.30.497.10">
    <property type="entry name" value="Antithrombin, subunit I, domain 2"/>
    <property type="match status" value="1"/>
</dbReference>
<name>A0A8K0D868_IGNLU</name>
<evidence type="ECO:0000313" key="7">
    <source>
        <dbReference type="EMBL" id="KAF2899156.1"/>
    </source>
</evidence>
<dbReference type="InterPro" id="IPR042178">
    <property type="entry name" value="Serpin_sf_1"/>
</dbReference>
<dbReference type="SMART" id="SM00093">
    <property type="entry name" value="SERPIN"/>
    <property type="match status" value="1"/>
</dbReference>
<dbReference type="InterPro" id="IPR023796">
    <property type="entry name" value="Serpin_dom"/>
</dbReference>
<comment type="caution">
    <text evidence="7">The sequence shown here is derived from an EMBL/GenBank/DDBJ whole genome shotgun (WGS) entry which is preliminary data.</text>
</comment>
<protein>
    <recommendedName>
        <fullName evidence="6">Serpin domain-containing protein</fullName>
    </recommendedName>
</protein>
<organism evidence="7 8">
    <name type="scientific">Ignelater luminosus</name>
    <name type="common">Cucubano</name>
    <name type="synonym">Pyrophorus luminosus</name>
    <dbReference type="NCBI Taxonomy" id="2038154"/>
    <lineage>
        <taxon>Eukaryota</taxon>
        <taxon>Metazoa</taxon>
        <taxon>Ecdysozoa</taxon>
        <taxon>Arthropoda</taxon>
        <taxon>Hexapoda</taxon>
        <taxon>Insecta</taxon>
        <taxon>Pterygota</taxon>
        <taxon>Neoptera</taxon>
        <taxon>Endopterygota</taxon>
        <taxon>Coleoptera</taxon>
        <taxon>Polyphaga</taxon>
        <taxon>Elateriformia</taxon>
        <taxon>Elateroidea</taxon>
        <taxon>Elateridae</taxon>
        <taxon>Agrypninae</taxon>
        <taxon>Pyrophorini</taxon>
        <taxon>Ignelater</taxon>
    </lineage>
</organism>
<gene>
    <name evidence="7" type="ORF">ILUMI_07018</name>
</gene>
<reference evidence="7" key="1">
    <citation type="submission" date="2019-08" db="EMBL/GenBank/DDBJ databases">
        <title>The genome of the North American firefly Photinus pyralis.</title>
        <authorList>
            <consortium name="Photinus pyralis genome working group"/>
            <person name="Fallon T.R."/>
            <person name="Sander Lower S.E."/>
            <person name="Weng J.-K."/>
        </authorList>
    </citation>
    <scope>NUCLEOTIDE SEQUENCE</scope>
    <source>
        <strain evidence="7">TRF0915ILg1</strain>
        <tissue evidence="7">Whole body</tissue>
    </source>
</reference>
<sequence>MKLLILLTFGVVLTLAVEDTVLQLFSAGNHQFTADVYKQLLKSTTGNVLVCPLSAEIILALTHAGARGETAKQMASGLHLPESSEEIQKIFTKLTQDLNSEHKYTLNSANKIYVKHDYSINQQFKDVAMNVFDAGIKNIDFSKKQEAVNEINKWVSEKTEDNIQNLVSTDDIKATTRAVLINALFFQAKWRVQFARYSTAKKPFYLNAKDHVEVDMMTMVSSFNYQEVPEVDAKILEMPYNGDDVFMTFVLPNEKEGLHRIEENLEKLFETPSFNNRTKVHVSVPKFKIQTTIKFIPILKALGIEDAFTGKADFSGIGSERLQIDQVVQKNFIAVDEEGTKAASATKVVMGLGAAPLPPAEAIFILNRPFLYYIKKDETILFAGSVKQL</sequence>